<protein>
    <submittedName>
        <fullName evidence="1">Uncharacterized protein</fullName>
    </submittedName>
</protein>
<proteinExistence type="predicted"/>
<dbReference type="AlphaFoldDB" id="A0A0F8XWU3"/>
<reference evidence="1" key="1">
    <citation type="journal article" date="2015" name="Nature">
        <title>Complex archaea that bridge the gap between prokaryotes and eukaryotes.</title>
        <authorList>
            <person name="Spang A."/>
            <person name="Saw J.H."/>
            <person name="Jorgensen S.L."/>
            <person name="Zaremba-Niedzwiedzka K."/>
            <person name="Martijn J."/>
            <person name="Lind A.E."/>
            <person name="van Eijk R."/>
            <person name="Schleper C."/>
            <person name="Guy L."/>
            <person name="Ettema T.J."/>
        </authorList>
    </citation>
    <scope>NUCLEOTIDE SEQUENCE</scope>
</reference>
<name>A0A0F8XWU3_9ZZZZ</name>
<organism evidence="1">
    <name type="scientific">marine sediment metagenome</name>
    <dbReference type="NCBI Taxonomy" id="412755"/>
    <lineage>
        <taxon>unclassified sequences</taxon>
        <taxon>metagenomes</taxon>
        <taxon>ecological metagenomes</taxon>
    </lineage>
</organism>
<sequence length="92" mass="9925">MSETLKQLREKVTAKRDALRALFKNAKVDADDGEEAIMLAQLEGPGGHPSERIVQALGGNPSLAQLSAGRQSTAEANVQEIWSKILAEVKEI</sequence>
<comment type="caution">
    <text evidence="1">The sequence shown here is derived from an EMBL/GenBank/DDBJ whole genome shotgun (WGS) entry which is preliminary data.</text>
</comment>
<feature type="non-terminal residue" evidence="1">
    <location>
        <position position="92"/>
    </location>
</feature>
<dbReference type="EMBL" id="LAZR01056728">
    <property type="protein sequence ID" value="KKK73577.1"/>
    <property type="molecule type" value="Genomic_DNA"/>
</dbReference>
<gene>
    <name evidence="1" type="ORF">LCGC14_2892450</name>
</gene>
<evidence type="ECO:0000313" key="1">
    <source>
        <dbReference type="EMBL" id="KKK73577.1"/>
    </source>
</evidence>
<accession>A0A0F8XWU3</accession>